<name>L9X8W8_9EURY</name>
<comment type="caution">
    <text evidence="7">The sequence shown here is derived from an EMBL/GenBank/DDBJ whole genome shotgun (WGS) entry which is preliminary data.</text>
</comment>
<gene>
    <name evidence="7" type="ORF">C491_11193</name>
</gene>
<dbReference type="Proteomes" id="UP000011688">
    <property type="component" value="Unassembled WGS sequence"/>
</dbReference>
<dbReference type="PANTHER" id="PTHR31310">
    <property type="match status" value="1"/>
</dbReference>
<dbReference type="STRING" id="1227497.C491_11193"/>
<accession>L9X8W8</accession>
<feature type="transmembrane region" description="Helical" evidence="5">
    <location>
        <begin position="137"/>
        <end position="156"/>
    </location>
</feature>
<dbReference type="eggNOG" id="arCOG03951">
    <property type="taxonomic scope" value="Archaea"/>
</dbReference>
<dbReference type="GO" id="GO:0016020">
    <property type="term" value="C:membrane"/>
    <property type="evidence" value="ECO:0007669"/>
    <property type="project" value="UniProtKB-SubCell"/>
</dbReference>
<evidence type="ECO:0000256" key="4">
    <source>
        <dbReference type="ARBA" id="ARBA00023136"/>
    </source>
</evidence>
<evidence type="ECO:0000256" key="2">
    <source>
        <dbReference type="ARBA" id="ARBA00022692"/>
    </source>
</evidence>
<dbReference type="Gene3D" id="1.20.144.10">
    <property type="entry name" value="Phosphatidic acid phosphatase type 2/haloperoxidase"/>
    <property type="match status" value="1"/>
</dbReference>
<dbReference type="InterPro" id="IPR000326">
    <property type="entry name" value="PAP2/HPO"/>
</dbReference>
<dbReference type="SUPFAM" id="SSF48317">
    <property type="entry name" value="Acid phosphatase/Vanadium-dependent haloperoxidase"/>
    <property type="match status" value="1"/>
</dbReference>
<protein>
    <submittedName>
        <fullName evidence="7">PA-phosphatase-like phosphoesterase</fullName>
    </submittedName>
</protein>
<organism evidence="7 8">
    <name type="scientific">Natronococcus amylolyticus DSM 10524</name>
    <dbReference type="NCBI Taxonomy" id="1227497"/>
    <lineage>
        <taxon>Archaea</taxon>
        <taxon>Methanobacteriati</taxon>
        <taxon>Methanobacteriota</taxon>
        <taxon>Stenosarchaea group</taxon>
        <taxon>Halobacteria</taxon>
        <taxon>Halobacteriales</taxon>
        <taxon>Natrialbaceae</taxon>
        <taxon>Natronococcus</taxon>
    </lineage>
</organism>
<evidence type="ECO:0000259" key="6">
    <source>
        <dbReference type="SMART" id="SM00014"/>
    </source>
</evidence>
<feature type="transmembrane region" description="Helical" evidence="5">
    <location>
        <begin position="215"/>
        <end position="235"/>
    </location>
</feature>
<keyword evidence="2 5" id="KW-0812">Transmembrane</keyword>
<sequence length="278" mass="31328">MLVQVLLQLAVVVTLLTLAGIAVIVGRYRLRDTRREWASRLRAATPITVVLIVVLLGNGVARQVVPDLSWMFGWNLTWAIYDIEGQFILWLQSFETSALTAFFSFVYIYGYVFLLVFPVVAYFALSNTRPLRELLTAYTLNYVLGLVLYTLVIAYGPRNMMPELVEALMYDTYPRYQHLTRQVNRNTNVFPSLHTSLAATVGILAYQTRAVYPRWAVVAVPLAISVAISTMYLGIHWAIDVVAGIVLAYVCVELAGLLVGRWSVTERFDVGNPLSRLR</sequence>
<feature type="transmembrane region" description="Helical" evidence="5">
    <location>
        <begin position="241"/>
        <end position="259"/>
    </location>
</feature>
<feature type="transmembrane region" description="Helical" evidence="5">
    <location>
        <begin position="47"/>
        <end position="65"/>
    </location>
</feature>
<feature type="transmembrane region" description="Helical" evidence="5">
    <location>
        <begin position="6"/>
        <end position="26"/>
    </location>
</feature>
<feature type="domain" description="Phosphatidic acid phosphatase type 2/haloperoxidase" evidence="6">
    <location>
        <begin position="143"/>
        <end position="256"/>
    </location>
</feature>
<evidence type="ECO:0000313" key="7">
    <source>
        <dbReference type="EMBL" id="ELY57068.1"/>
    </source>
</evidence>
<dbReference type="CDD" id="cd03386">
    <property type="entry name" value="PAP2_Aur1_like"/>
    <property type="match status" value="1"/>
</dbReference>
<dbReference type="SMART" id="SM00014">
    <property type="entry name" value="acidPPc"/>
    <property type="match status" value="1"/>
</dbReference>
<evidence type="ECO:0000256" key="1">
    <source>
        <dbReference type="ARBA" id="ARBA00004141"/>
    </source>
</evidence>
<evidence type="ECO:0000256" key="5">
    <source>
        <dbReference type="SAM" id="Phobius"/>
    </source>
</evidence>
<dbReference type="OrthoDB" id="329477at2157"/>
<dbReference type="Pfam" id="PF14378">
    <property type="entry name" value="PAP2_3"/>
    <property type="match status" value="1"/>
</dbReference>
<dbReference type="InterPro" id="IPR036938">
    <property type="entry name" value="PAP2/HPO_sf"/>
</dbReference>
<dbReference type="RefSeq" id="WP_005556197.1">
    <property type="nucleotide sequence ID" value="NZ_AOIB01000025.1"/>
</dbReference>
<evidence type="ECO:0000256" key="3">
    <source>
        <dbReference type="ARBA" id="ARBA00022989"/>
    </source>
</evidence>
<keyword evidence="3 5" id="KW-1133">Transmembrane helix</keyword>
<dbReference type="PANTHER" id="PTHR31310:SF7">
    <property type="entry name" value="PA-PHOSPHATASE RELATED-FAMILY PROTEIN DDB_G0268928"/>
    <property type="match status" value="1"/>
</dbReference>
<dbReference type="PATRIC" id="fig|1227497.3.peg.2307"/>
<reference evidence="7 8" key="1">
    <citation type="journal article" date="2014" name="PLoS Genet.">
        <title>Phylogenetically driven sequencing of extremely halophilic archaea reveals strategies for static and dynamic osmo-response.</title>
        <authorList>
            <person name="Becker E.A."/>
            <person name="Seitzer P.M."/>
            <person name="Tritt A."/>
            <person name="Larsen D."/>
            <person name="Krusor M."/>
            <person name="Yao A.I."/>
            <person name="Wu D."/>
            <person name="Madern D."/>
            <person name="Eisen J.A."/>
            <person name="Darling A.E."/>
            <person name="Facciotti M.T."/>
        </authorList>
    </citation>
    <scope>NUCLEOTIDE SEQUENCE [LARGE SCALE GENOMIC DNA]</scope>
    <source>
        <strain evidence="7 8">DSM 10524</strain>
    </source>
</reference>
<dbReference type="InterPro" id="IPR052185">
    <property type="entry name" value="IPC_Synthase-Related"/>
</dbReference>
<comment type="subcellular location">
    <subcellularLocation>
        <location evidence="1">Membrane</location>
        <topology evidence="1">Multi-pass membrane protein</topology>
    </subcellularLocation>
</comment>
<keyword evidence="8" id="KW-1185">Reference proteome</keyword>
<dbReference type="AlphaFoldDB" id="L9X8W8"/>
<keyword evidence="4 5" id="KW-0472">Membrane</keyword>
<dbReference type="InterPro" id="IPR026841">
    <property type="entry name" value="Aur1/Ipt1"/>
</dbReference>
<dbReference type="EMBL" id="AOIB01000025">
    <property type="protein sequence ID" value="ELY57068.1"/>
    <property type="molecule type" value="Genomic_DNA"/>
</dbReference>
<evidence type="ECO:0000313" key="8">
    <source>
        <dbReference type="Proteomes" id="UP000011688"/>
    </source>
</evidence>
<proteinExistence type="predicted"/>
<feature type="transmembrane region" description="Helical" evidence="5">
    <location>
        <begin position="99"/>
        <end position="125"/>
    </location>
</feature>